<gene>
    <name evidence="3" type="primary">10</name>
    <name evidence="3" type="ORF">CRIMD_10</name>
</gene>
<evidence type="ECO:0000256" key="2">
    <source>
        <dbReference type="SAM" id="MobiDB-lite"/>
    </source>
</evidence>
<dbReference type="InterPro" id="IPR057369">
    <property type="entry name" value="VG15"/>
</dbReference>
<proteinExistence type="predicted"/>
<dbReference type="SUPFAM" id="SSF58104">
    <property type="entry name" value="Methyl-accepting chemotaxis protein (MCP) signaling domain"/>
    <property type="match status" value="1"/>
</dbReference>
<keyword evidence="1" id="KW-0175">Coiled coil</keyword>
<dbReference type="GeneID" id="9711519"/>
<dbReference type="Pfam" id="PF25310">
    <property type="entry name" value="VG15"/>
    <property type="match status" value="1"/>
</dbReference>
<protein>
    <submittedName>
        <fullName evidence="3">MuF-like minor capsid protein</fullName>
    </submittedName>
</protein>
<evidence type="ECO:0000313" key="4">
    <source>
        <dbReference type="Proteomes" id="UP000000527"/>
    </source>
</evidence>
<accession>E0YQH2</accession>
<dbReference type="PANTHER" id="PTHR47372">
    <property type="entry name" value="DAUER UP-REGULATED-RELATED"/>
    <property type="match status" value="1"/>
</dbReference>
<reference evidence="3 4" key="1">
    <citation type="journal article" date="2011" name="PLoS ONE">
        <title>Expanding the diversity of mycobacteriophages: insights into genome architecture and evolution.</title>
        <authorList>
            <person name="Pope W.H."/>
            <person name="Jacobs-Sera D."/>
            <person name="Russell D.A."/>
            <person name="Peebles C.L."/>
            <person name="Al-Atrache Z."/>
            <person name="Alcoser T.A."/>
            <person name="Alexander L.M."/>
            <person name="Alfano M.B."/>
            <person name="Alford S.T."/>
            <person name="Amy N.E."/>
            <person name="Anderson M.D."/>
            <person name="Anderson A.G."/>
            <person name="Ang A.A."/>
            <person name="Ares M.Jr."/>
            <person name="Barber A.J."/>
            <person name="Barker L.P."/>
            <person name="Barrett J.M."/>
            <person name="Barshop W.D."/>
            <person name="Bauerle C.M."/>
            <person name="Bayles I.M."/>
            <person name="Belfield K.L."/>
            <person name="Best A.A."/>
            <person name="Borjon A.Jr."/>
            <person name="Bowman C.A."/>
            <person name="Boyer C.A."/>
            <person name="Bradley K.W."/>
            <person name="Bradley V.A."/>
            <person name="Broadway L.N."/>
            <person name="Budwal K."/>
            <person name="Busby K.N."/>
            <person name="Campbell I.W."/>
            <person name="Campbell A.M."/>
            <person name="Carey A."/>
            <person name="Caruso S.M."/>
            <person name="Chew R.D."/>
            <person name="Cockburn C.L."/>
            <person name="Cohen L.B."/>
            <person name="Corajod J.M."/>
            <person name="Cresawn S.G."/>
            <person name="Davis K.R."/>
            <person name="Deng L."/>
            <person name="Denver D.R."/>
            <person name="Dixon B.R."/>
            <person name="Ekram S."/>
            <person name="Elgin S.C."/>
            <person name="Engelsen A.E."/>
            <person name="English B.E."/>
            <person name="Erb M.L."/>
            <person name="Estrada C."/>
            <person name="Filliger L.Z."/>
            <person name="Findley A.M."/>
            <person name="Forbes L."/>
            <person name="Forsyth M.H."/>
            <person name="Fox T.M."/>
            <person name="Fritz M.J."/>
            <person name="Garcia R."/>
            <person name="George Z.D."/>
            <person name="Georges A.E."/>
            <person name="Gissendanner C.R."/>
            <person name="Goff S."/>
            <person name="Goldstein R."/>
            <person name="Gordon K.C."/>
            <person name="Green R.D."/>
            <person name="Guerra S.L."/>
            <person name="Guiney-Olsen K.R."/>
            <person name="Guiza B.G."/>
            <person name="Haghighat L."/>
            <person name="Hagopian G.V."/>
            <person name="Harmon C.J."/>
            <person name="Harmson J.S."/>
            <person name="Hartzog G.A."/>
            <person name="Harvey S.E."/>
            <person name="He S."/>
            <person name="He K.J."/>
            <person name="Healy K.E."/>
            <person name="Higinbotham E.R."/>
            <person name="Hildebrandt E.N."/>
            <person name="Ho J.H."/>
            <person name="Hogan G.M."/>
            <person name="Hohenstein V.G."/>
            <person name="Holz N.A."/>
            <person name="Huang V.J."/>
            <person name="Hufford E.L."/>
            <person name="Hynes P.M."/>
            <person name="Jackson A.S."/>
            <person name="Jansen E.C."/>
            <person name="Jarvik J."/>
            <person name="Jasinto P.G."/>
            <person name="Jordan T.C."/>
            <person name="Kasza T."/>
            <person name="Katelyn M.A."/>
            <person name="Kelsey J.S."/>
            <person name="Kerrigan L.A."/>
            <person name="Khaw D."/>
            <person name="Kim J."/>
            <person name="Knutter J.Z."/>
            <person name="Ko C.C."/>
            <person name="Larkin G.V."/>
            <person name="Laroche J.R."/>
            <person name="Latif A."/>
            <person name="Leuba K.D."/>
            <person name="Leuba S.I."/>
            <person name="Lewis L.O."/>
            <person name="Loesser-Casey K.E."/>
            <person name="Long C.A."/>
            <person name="Lopez A.J."/>
            <person name="Lowery N."/>
            <person name="Lu T.Q."/>
            <person name="Mac V."/>
            <person name="Masters I.R."/>
            <person name="McCloud J.J."/>
            <person name="McDonough M.J."/>
            <person name="Medenbach A.J."/>
            <person name="Menon A."/>
            <person name="Miller R."/>
            <person name="Morgan B.K."/>
            <person name="Ng P.C."/>
            <person name="Nguyen E."/>
            <person name="Nguyen K.T."/>
            <person name="Nguyen E.T."/>
            <person name="Nicholson K.M."/>
            <person name="Parnell L.A."/>
            <person name="Peirce C.E."/>
            <person name="Perz A.M."/>
            <person name="Peterson L.J."/>
            <person name="Pferdehirt R.E."/>
            <person name="Philip S.V."/>
            <person name="Pogliano K."/>
            <person name="Pogliano J."/>
            <person name="Polley T."/>
            <person name="Puopolo E.J."/>
            <person name="Rabinowitz H.S."/>
            <person name="Resiss M.J."/>
            <person name="Rhyan C.N."/>
            <person name="Robinson Y.M."/>
            <person name="Rodriguez L.L."/>
            <person name="Rose A.C."/>
            <person name="Rubin J.D."/>
            <person name="Ruby J.A."/>
            <person name="Saha M.S."/>
            <person name="Sandoz J.W."/>
            <person name="Savitskaya J."/>
            <person name="Schipper D.J."/>
            <person name="Schnitzler C.E."/>
            <person name="Schott A.R."/>
            <person name="Segal J.B."/>
            <person name="Shaffer C.D."/>
            <person name="Sheldon K.E."/>
            <person name="Shepard E.M."/>
            <person name="Shepardson J.W."/>
            <person name="Shroff M.K."/>
            <person name="Simmons J.M."/>
            <person name="Simms E.F."/>
            <person name="Simpson B.M."/>
            <person name="Sinclair K.M."/>
            <person name="Sjoholm R.L."/>
            <person name="Slette I.J."/>
            <person name="Spaulding B.C."/>
            <person name="Straub C.L."/>
            <person name="Stukey J."/>
            <person name="Sughrue T."/>
            <person name="Tang T.Y."/>
            <person name="Tatyana L.M."/>
            <person name="Taylor S.B."/>
            <person name="Taylor B.J."/>
            <person name="Temple L.M."/>
            <person name="Thompson J.V."/>
            <person name="Tokarz M.P."/>
            <person name="Trapani S.E."/>
            <person name="Troum A.P."/>
            <person name="Tsay J."/>
            <person name="Tubbs A.T."/>
            <person name="Walton J.M."/>
            <person name="Wang D.H."/>
            <person name="Wang H."/>
            <person name="Warner J.R."/>
            <person name="Weisser E.G."/>
            <person name="Wendler S.C."/>
            <person name="Weston-Hafer K.A."/>
            <person name="Whelan H.M."/>
            <person name="Williamson K.E."/>
            <person name="Willis A.N."/>
            <person name="Wirtshafter H.S."/>
            <person name="Wong T.W."/>
            <person name="Wu P."/>
            <person name="Yang Y."/>
            <person name="Yee B.C."/>
            <person name="Zaidins D.A."/>
            <person name="Zhang B."/>
            <person name="Zuniga M.Y."/>
            <person name="Hendrix R.W."/>
            <person name="Hatfull G.F."/>
        </authorList>
    </citation>
    <scope>NUCLEOTIDE SEQUENCE [LARGE SCALE GENOMIC DNA]</scope>
    <source>
        <strain evidence="3 4">CrimD</strain>
    </source>
</reference>
<feature type="compositionally biased region" description="Basic residues" evidence="2">
    <location>
        <begin position="258"/>
        <end position="267"/>
    </location>
</feature>
<feature type="coiled-coil region" evidence="1">
    <location>
        <begin position="678"/>
        <end position="713"/>
    </location>
</feature>
<evidence type="ECO:0000256" key="1">
    <source>
        <dbReference type="SAM" id="Coils"/>
    </source>
</evidence>
<name>E0YQH2_9CAUD</name>
<keyword evidence="4" id="KW-1185">Reference proteome</keyword>
<organism evidence="3 4">
    <name type="scientific">Mycobacterium phage CrimD</name>
    <dbReference type="NCBI Taxonomy" id="2919554"/>
    <lineage>
        <taxon>Viruses</taxon>
        <taxon>Duplodnaviria</taxon>
        <taxon>Heunggongvirae</taxon>
        <taxon>Uroviricota</taxon>
        <taxon>Caudoviricetes</taxon>
        <taxon>Weiservirinae</taxon>
        <taxon>Anayavirus</taxon>
        <taxon>Anayavirus crimD</taxon>
    </lineage>
</organism>
<feature type="compositionally biased region" description="Basic and acidic residues" evidence="2">
    <location>
        <begin position="268"/>
        <end position="281"/>
    </location>
</feature>
<feature type="region of interest" description="Disordered" evidence="2">
    <location>
        <begin position="253"/>
        <end position="281"/>
    </location>
</feature>
<dbReference type="Proteomes" id="UP000000527">
    <property type="component" value="Segment"/>
</dbReference>
<evidence type="ECO:0000313" key="3">
    <source>
        <dbReference type="EMBL" id="ADL71356.1"/>
    </source>
</evidence>
<sequence>MTEPKAVPEFQGALARLSDEVGGAVDRMMPRLGGLTRSEGLAVITDVYPTLLDPFLSASGEMTAQWYREQTPAKLVGAQVAGTKALAPAKDFLPEPAALPDRRQLAASGRWALLQRNPGVALRGTATRSVFDSSRRTVRDNAIREGVKWTRYASANACGFCRMLATRALTTERQGAPGLYGSKATAERNPHSFDLIRGHDHCKCLAVPVRSGGYTPPEYVHDWLADYDAVSVGPDGALRNPWEIARLMEARGDERIGKPKRKPGRPRKAAEPVEDVRSTPRETVRATQHLVDTGNERAAAYGAIAHEHVLTAQQVITRTDEVVSTAAHITQRVKLVTDVADKVLGGAVPVVRDVKRVVDAADKALGSASQVTGGARQAADIAAQAIDSTVQVAHGAKQIADEVRGVLDEVGLVAAGLRTLFTDTRVAVHDTVRDARNVRSLSDLSEQIGAATDTARHIADDGRALIDRAKGAADATQGIAQGVREIPDLLRQPIADAQELAQTIVGAAGDAGQAVDELQDVARAMGKLIDAVAGSAGEDVRQAARQAADDLGRIIGDLFKAPEAPRVPVSVMSERLDVPGARVLGGSQPVPAIAERVGLKPIDAPEARQALDGRPPMKALEAAPERPPVAPVVDDVLDVEVVEAPAAATPKPKPAKRTLDEVEAEFQAAVEAGDDAAIDALVAEMEKLEAAEKKAAERAAAKAAAKQAETEANTDRMLELIEQGWDPAEAESEAFGLTVEFIRRRDFMAEARAAGHEGRSFDELLGWVFEERVTEAYFAAEDATNGQMLKRAYGVDGRNVDPRKLWTLNETTARKYMSEEMAEWFDQHGRITRAGLKEAVLSGSGNWRNAMTSDFLQ</sequence>
<dbReference type="EMBL" id="HM152767">
    <property type="protein sequence ID" value="ADL71356.1"/>
    <property type="molecule type" value="Genomic_DNA"/>
</dbReference>
<dbReference type="KEGG" id="vg:9711519"/>
<dbReference type="RefSeq" id="YP_003856982.1">
    <property type="nucleotide sequence ID" value="NC_014459.2"/>
</dbReference>
<dbReference type="PANTHER" id="PTHR47372:SF11">
    <property type="entry name" value="RE19971P"/>
    <property type="match status" value="1"/>
</dbReference>